<dbReference type="InterPro" id="IPR012902">
    <property type="entry name" value="N_methyl_site"/>
</dbReference>
<protein>
    <submittedName>
        <fullName evidence="2">Pilus assembly protein PilW</fullName>
    </submittedName>
</protein>
<dbReference type="Pfam" id="PF07963">
    <property type="entry name" value="N_methyl"/>
    <property type="match status" value="1"/>
</dbReference>
<keyword evidence="1" id="KW-1133">Transmembrane helix</keyword>
<dbReference type="RefSeq" id="WP_170204240.1">
    <property type="nucleotide sequence ID" value="NZ_CP051685.1"/>
</dbReference>
<reference evidence="2 3" key="1">
    <citation type="submission" date="2020-04" db="EMBL/GenBank/DDBJ databases">
        <title>Genome sequencing of novel species.</title>
        <authorList>
            <person name="Heo J."/>
            <person name="Kim S.-J."/>
            <person name="Kim J.-S."/>
            <person name="Hong S.-B."/>
            <person name="Kwon S.-W."/>
        </authorList>
    </citation>
    <scope>NUCLEOTIDE SEQUENCE [LARGE SCALE GENOMIC DNA]</scope>
    <source>
        <strain evidence="2 3">GN2-R2</strain>
    </source>
</reference>
<feature type="transmembrane region" description="Helical" evidence="1">
    <location>
        <begin position="12"/>
        <end position="34"/>
    </location>
</feature>
<accession>A0A7Z2VZ97</accession>
<sequence>MTPVRRRASGFSLIELMISITIGMLALVFAMRMVTGAERSRNTALGGSDAMQNGMVALFTLGSDAGQAGFGLNDPLLAGCNTVFSDTSGYAMAPATRAGATIHPLAPVVIESNGAAPDRITFYGGSAMGGAPTLRLTGNYASGARIEVDRVPFGFARNHVIVVAPEQIGGDCALAQISDDPAKLPLPPAQQYLVAAQGSGYRFNSGNLGAAFTGGAARLFNLGPADGLAFHTWSVADGFLQLRSTDLAGASGAAATVADNVVSIKAQYGFDTRTGTAFQPQSGLQVNQWSSTIINADGSGVLGDAGDYQHVAAVRLAVVARSKAPESPSNGAACTATVAKPVVFAAEAPQGVTAVPVTVDVAVAGDSVDWRCYRYRVFETVVTLRNAGWRP</sequence>
<dbReference type="KEGG" id="mfy:HH212_20790"/>
<dbReference type="GO" id="GO:0043683">
    <property type="term" value="P:type IV pilus assembly"/>
    <property type="evidence" value="ECO:0007669"/>
    <property type="project" value="InterPro"/>
</dbReference>
<evidence type="ECO:0000313" key="2">
    <source>
        <dbReference type="EMBL" id="QJE02153.1"/>
    </source>
</evidence>
<dbReference type="Proteomes" id="UP000502415">
    <property type="component" value="Chromosome"/>
</dbReference>
<name>A0A7Z2VZ97_9BURK</name>
<organism evidence="2 3">
    <name type="scientific">Massilia forsythiae</name>
    <dbReference type="NCBI Taxonomy" id="2728020"/>
    <lineage>
        <taxon>Bacteria</taxon>
        <taxon>Pseudomonadati</taxon>
        <taxon>Pseudomonadota</taxon>
        <taxon>Betaproteobacteria</taxon>
        <taxon>Burkholderiales</taxon>
        <taxon>Oxalobacteraceae</taxon>
        <taxon>Telluria group</taxon>
        <taxon>Massilia</taxon>
    </lineage>
</organism>
<keyword evidence="3" id="KW-1185">Reference proteome</keyword>
<dbReference type="InterPro" id="IPR032092">
    <property type="entry name" value="PilW"/>
</dbReference>
<evidence type="ECO:0000313" key="3">
    <source>
        <dbReference type="Proteomes" id="UP000502415"/>
    </source>
</evidence>
<evidence type="ECO:0000256" key="1">
    <source>
        <dbReference type="SAM" id="Phobius"/>
    </source>
</evidence>
<dbReference type="Pfam" id="PF16074">
    <property type="entry name" value="PilW"/>
    <property type="match status" value="1"/>
</dbReference>
<keyword evidence="1" id="KW-0812">Transmembrane</keyword>
<dbReference type="EMBL" id="CP051685">
    <property type="protein sequence ID" value="QJE02153.1"/>
    <property type="molecule type" value="Genomic_DNA"/>
</dbReference>
<dbReference type="AlphaFoldDB" id="A0A7Z2VZ97"/>
<dbReference type="PROSITE" id="PS00409">
    <property type="entry name" value="PROKAR_NTER_METHYL"/>
    <property type="match status" value="1"/>
</dbReference>
<proteinExistence type="predicted"/>
<gene>
    <name evidence="2" type="ORF">HH212_20790</name>
</gene>
<keyword evidence="1" id="KW-0472">Membrane</keyword>